<organism evidence="1 2">
    <name type="scientific">Ascaris lumbricoides</name>
    <name type="common">Giant roundworm</name>
    <dbReference type="NCBI Taxonomy" id="6252"/>
    <lineage>
        <taxon>Eukaryota</taxon>
        <taxon>Metazoa</taxon>
        <taxon>Ecdysozoa</taxon>
        <taxon>Nematoda</taxon>
        <taxon>Chromadorea</taxon>
        <taxon>Rhabditida</taxon>
        <taxon>Spirurina</taxon>
        <taxon>Ascaridomorpha</taxon>
        <taxon>Ascaridoidea</taxon>
        <taxon>Ascarididae</taxon>
        <taxon>Ascaris</taxon>
    </lineage>
</organism>
<evidence type="ECO:0000313" key="2">
    <source>
        <dbReference type="WBParaSite" id="ALUE_0002238901-mRNA-1"/>
    </source>
</evidence>
<dbReference type="AlphaFoldDB" id="A0A0M3IUG1"/>
<proteinExistence type="predicted"/>
<keyword evidence="1" id="KW-1185">Reference proteome</keyword>
<sequence>MGGGEDYMLRPKLVQHFWLGVTLKKTFWQVLSQKMKPWQIIMGPKARGGLGYGSVHKPSFSCNVYLTSSDYRLFGSVTGGHSEKEFVRMLAESVKELVRSWLMISQKTLFL</sequence>
<accession>A0A0M3IUG1</accession>
<name>A0A0M3IUG1_ASCLU</name>
<dbReference type="Proteomes" id="UP000036681">
    <property type="component" value="Unplaced"/>
</dbReference>
<reference evidence="2" key="1">
    <citation type="submission" date="2017-02" db="UniProtKB">
        <authorList>
            <consortium name="WormBaseParasite"/>
        </authorList>
    </citation>
    <scope>IDENTIFICATION</scope>
</reference>
<protein>
    <submittedName>
        <fullName evidence="2">WS_DGAT_C domain-containing protein</fullName>
    </submittedName>
</protein>
<evidence type="ECO:0000313" key="1">
    <source>
        <dbReference type="Proteomes" id="UP000036681"/>
    </source>
</evidence>
<dbReference type="WBParaSite" id="ALUE_0002238901-mRNA-1">
    <property type="protein sequence ID" value="ALUE_0002238901-mRNA-1"/>
    <property type="gene ID" value="ALUE_0002238901"/>
</dbReference>